<proteinExistence type="predicted"/>
<dbReference type="AlphaFoldDB" id="A0AAV4QHV2"/>
<evidence type="ECO:0000313" key="2">
    <source>
        <dbReference type="Proteomes" id="UP001054945"/>
    </source>
</evidence>
<sequence>MVSDFLLHRELNIPIHLPAENPTWGPNPLFPPNPIVRSIWHIQNSARPKFLARGRSPRENPPTWGPNPLFPPNPIVRSIWHIQILQGRNSWLEADLREAGMDFFNLLYRSSKDKKGIFVNYDEKQQSRVMVNYLQCNGLLSPDDHCLERLSCEFGDPANEKAPELERTVTSM</sequence>
<organism evidence="1 2">
    <name type="scientific">Caerostris extrusa</name>
    <name type="common">Bark spider</name>
    <name type="synonym">Caerostris bankana</name>
    <dbReference type="NCBI Taxonomy" id="172846"/>
    <lineage>
        <taxon>Eukaryota</taxon>
        <taxon>Metazoa</taxon>
        <taxon>Ecdysozoa</taxon>
        <taxon>Arthropoda</taxon>
        <taxon>Chelicerata</taxon>
        <taxon>Arachnida</taxon>
        <taxon>Araneae</taxon>
        <taxon>Araneomorphae</taxon>
        <taxon>Entelegynae</taxon>
        <taxon>Araneoidea</taxon>
        <taxon>Araneidae</taxon>
        <taxon>Caerostris</taxon>
    </lineage>
</organism>
<dbReference type="Proteomes" id="UP001054945">
    <property type="component" value="Unassembled WGS sequence"/>
</dbReference>
<keyword evidence="2" id="KW-1185">Reference proteome</keyword>
<comment type="caution">
    <text evidence="1">The sequence shown here is derived from an EMBL/GenBank/DDBJ whole genome shotgun (WGS) entry which is preliminary data.</text>
</comment>
<name>A0AAV4QHV2_CAEEX</name>
<accession>A0AAV4QHV2</accession>
<reference evidence="1 2" key="1">
    <citation type="submission" date="2021-06" db="EMBL/GenBank/DDBJ databases">
        <title>Caerostris extrusa draft genome.</title>
        <authorList>
            <person name="Kono N."/>
            <person name="Arakawa K."/>
        </authorList>
    </citation>
    <scope>NUCLEOTIDE SEQUENCE [LARGE SCALE GENOMIC DNA]</scope>
</reference>
<dbReference type="EMBL" id="BPLR01006160">
    <property type="protein sequence ID" value="GIY07812.1"/>
    <property type="molecule type" value="Genomic_DNA"/>
</dbReference>
<evidence type="ECO:0000313" key="1">
    <source>
        <dbReference type="EMBL" id="GIY07812.1"/>
    </source>
</evidence>
<protein>
    <submittedName>
        <fullName evidence="1">Uncharacterized protein</fullName>
    </submittedName>
</protein>
<gene>
    <name evidence="1" type="primary">AVEN_270493_1</name>
    <name evidence="1" type="ORF">CEXT_315371</name>
</gene>